<accession>A0A8J4M5E6</accession>
<dbReference type="CDD" id="cd00751">
    <property type="entry name" value="thiolase"/>
    <property type="match status" value="1"/>
</dbReference>
<feature type="domain" description="Thiolase N-terminal" evidence="6">
    <location>
        <begin position="15"/>
        <end position="271"/>
    </location>
</feature>
<gene>
    <name evidence="8" type="ORF">ENY07_05210</name>
</gene>
<evidence type="ECO:0000259" key="7">
    <source>
        <dbReference type="Pfam" id="PF02803"/>
    </source>
</evidence>
<dbReference type="GO" id="GO:0003988">
    <property type="term" value="F:acetyl-CoA C-acyltransferase activity"/>
    <property type="evidence" value="ECO:0007669"/>
    <property type="project" value="UniProtKB-ARBA"/>
</dbReference>
<dbReference type="InterPro" id="IPR020616">
    <property type="entry name" value="Thiolase_N"/>
</dbReference>
<dbReference type="AlphaFoldDB" id="A0A8J4M5E6"/>
<feature type="active site" description="Proton acceptor" evidence="4">
    <location>
        <position position="358"/>
    </location>
</feature>
<evidence type="ECO:0000313" key="8">
    <source>
        <dbReference type="EMBL" id="HGC42607.1"/>
    </source>
</evidence>
<dbReference type="SUPFAM" id="SSF53901">
    <property type="entry name" value="Thiolase-like"/>
    <property type="match status" value="2"/>
</dbReference>
<dbReference type="Gene3D" id="3.40.47.10">
    <property type="match status" value="2"/>
</dbReference>
<dbReference type="PANTHER" id="PTHR43365">
    <property type="entry name" value="BLR7806 PROTEIN"/>
    <property type="match status" value="1"/>
</dbReference>
<reference evidence="8" key="1">
    <citation type="journal article" date="2020" name="mSystems">
        <title>Genome- and Community-Level Interaction Insights into Carbon Utilization and Element Cycling Functions of Hydrothermarchaeota in Hydrothermal Sediment.</title>
        <authorList>
            <person name="Zhou Z."/>
            <person name="Liu Y."/>
            <person name="Xu W."/>
            <person name="Pan J."/>
            <person name="Luo Z.H."/>
            <person name="Li M."/>
        </authorList>
    </citation>
    <scope>NUCLEOTIDE SEQUENCE</scope>
    <source>
        <strain evidence="8">SpSt-997</strain>
    </source>
</reference>
<dbReference type="PIRSF" id="PIRSF000429">
    <property type="entry name" value="Ac-CoA_Ac_transf"/>
    <property type="match status" value="1"/>
</dbReference>
<feature type="active site" description="Proton acceptor" evidence="4">
    <location>
        <position position="387"/>
    </location>
</feature>
<feature type="domain" description="Thiolase C-terminal" evidence="7">
    <location>
        <begin position="281"/>
        <end position="400"/>
    </location>
</feature>
<name>A0A8J4M5E6_9PROT</name>
<evidence type="ECO:0000256" key="1">
    <source>
        <dbReference type="ARBA" id="ARBA00010982"/>
    </source>
</evidence>
<dbReference type="InterPro" id="IPR020613">
    <property type="entry name" value="Thiolase_CS"/>
</dbReference>
<keyword evidence="2 5" id="KW-0808">Transferase</keyword>
<feature type="active site" description="Acyl-thioester intermediate" evidence="4">
    <location>
        <position position="101"/>
    </location>
</feature>
<dbReference type="InterPro" id="IPR016039">
    <property type="entry name" value="Thiolase-like"/>
</dbReference>
<dbReference type="Pfam" id="PF02803">
    <property type="entry name" value="Thiolase_C"/>
    <property type="match status" value="1"/>
</dbReference>
<dbReference type="InterPro" id="IPR002155">
    <property type="entry name" value="Thiolase"/>
</dbReference>
<evidence type="ECO:0000256" key="4">
    <source>
        <dbReference type="PIRSR" id="PIRSR000429-1"/>
    </source>
</evidence>
<dbReference type="InterPro" id="IPR020617">
    <property type="entry name" value="Thiolase_C"/>
</dbReference>
<dbReference type="NCBIfam" id="TIGR01930">
    <property type="entry name" value="AcCoA-C-Actrans"/>
    <property type="match status" value="1"/>
</dbReference>
<sequence length="401" mass="42203">MSSPIASPSAARAPVILDAVRSPMGRGREGGALAALHPVELLAQVLKSLIARNDLDPGSVEDVIIGCVSQVGEQSATVGRMAWLAAGFPEHVPATTIDRMCGSGQQAVHFAAQGIMAGAYDIVIAGGVESMSRVKMGTSRLDRDPVGPSVRERYAPGLVHQGISAELVSARYGLDRAALDAYSARSHQRAAEARAEGAFDHEIVAITVENRRVEEDETIRPETTEAGLAALRPAFENAEIKARFPEIAWSITAGNASQITDGASAILLMSEAAARRLNRAPRARFVGFDVIGDDPLLMLTAPIPATKRVLKKAGLRLEDIDHIEVNEAFAPVPLAWARALGGDEARLNPLGGAIALGHPLGASGARLMTTMVHALGRAGRYGLQTMCEAGGMANATIIERL</sequence>
<comment type="similarity">
    <text evidence="1 5">Belongs to the thiolase-like superfamily. Thiolase family.</text>
</comment>
<protein>
    <submittedName>
        <fullName evidence="8">Thiolase family protein</fullName>
    </submittedName>
</protein>
<dbReference type="PROSITE" id="PS00737">
    <property type="entry name" value="THIOLASE_2"/>
    <property type="match status" value="1"/>
</dbReference>
<dbReference type="Pfam" id="PF00108">
    <property type="entry name" value="Thiolase_N"/>
    <property type="match status" value="1"/>
</dbReference>
<keyword evidence="3 5" id="KW-0012">Acyltransferase</keyword>
<proteinExistence type="inferred from homology"/>
<evidence type="ECO:0000256" key="5">
    <source>
        <dbReference type="RuleBase" id="RU003557"/>
    </source>
</evidence>
<comment type="caution">
    <text evidence="8">The sequence shown here is derived from an EMBL/GenBank/DDBJ whole genome shotgun (WGS) entry which is preliminary data.</text>
</comment>
<evidence type="ECO:0000256" key="3">
    <source>
        <dbReference type="ARBA" id="ARBA00023315"/>
    </source>
</evidence>
<organism evidence="8">
    <name type="scientific">Acidicaldus sp</name>
    <dbReference type="NCBI Taxonomy" id="1872105"/>
    <lineage>
        <taxon>Bacteria</taxon>
        <taxon>Pseudomonadati</taxon>
        <taxon>Pseudomonadota</taxon>
        <taxon>Alphaproteobacteria</taxon>
        <taxon>Acetobacterales</taxon>
        <taxon>Acetobacteraceae</taxon>
        <taxon>Acidicaldus</taxon>
    </lineage>
</organism>
<evidence type="ECO:0000256" key="2">
    <source>
        <dbReference type="ARBA" id="ARBA00022679"/>
    </source>
</evidence>
<dbReference type="PANTHER" id="PTHR43365:SF1">
    <property type="entry name" value="ACETYL-COA C-ACYLTRANSFERASE"/>
    <property type="match status" value="1"/>
</dbReference>
<evidence type="ECO:0000259" key="6">
    <source>
        <dbReference type="Pfam" id="PF00108"/>
    </source>
</evidence>
<dbReference type="EMBL" id="DTQM01000098">
    <property type="protein sequence ID" value="HGC42607.1"/>
    <property type="molecule type" value="Genomic_DNA"/>
</dbReference>